<proteinExistence type="predicted"/>
<sequence length="125" mass="14571">MEMKVDIVVNGEEEDEVYRRFDDEFWYRMEGEGVKLTKESRGNTKEFKMKDDEAGGAVNWRELAPLDGDPSKRLPIVDLFGEIDRICSGRLDWVQISLVPVGNSRFSWFWKPLEVEPLLGMRVDE</sequence>
<dbReference type="Proteomes" id="UP000501690">
    <property type="component" value="Linkage Group LG11"/>
</dbReference>
<reference evidence="1 2" key="1">
    <citation type="submission" date="2019-04" db="EMBL/GenBank/DDBJ databases">
        <title>An improved genome assembly and genetic linkage map for asparagus bean, Vigna unguiculata ssp. sesquipedialis.</title>
        <authorList>
            <person name="Xia Q."/>
            <person name="Zhang R."/>
            <person name="Dong Y."/>
        </authorList>
    </citation>
    <scope>NUCLEOTIDE SEQUENCE [LARGE SCALE GENOMIC DNA]</scope>
    <source>
        <tissue evidence="1">Leaf</tissue>
    </source>
</reference>
<dbReference type="EMBL" id="CP039355">
    <property type="protein sequence ID" value="QCE14584.1"/>
    <property type="molecule type" value="Genomic_DNA"/>
</dbReference>
<evidence type="ECO:0000313" key="1">
    <source>
        <dbReference type="EMBL" id="QCE14584.1"/>
    </source>
</evidence>
<name>A0A4D6NPH4_VIGUN</name>
<protein>
    <submittedName>
        <fullName evidence="1">Uncharacterized protein</fullName>
    </submittedName>
</protein>
<gene>
    <name evidence="1" type="ORF">DEO72_LG11g1587</name>
</gene>
<keyword evidence="2" id="KW-1185">Reference proteome</keyword>
<evidence type="ECO:0000313" key="2">
    <source>
        <dbReference type="Proteomes" id="UP000501690"/>
    </source>
</evidence>
<dbReference type="AlphaFoldDB" id="A0A4D6NPH4"/>
<organism evidence="1 2">
    <name type="scientific">Vigna unguiculata</name>
    <name type="common">Cowpea</name>
    <dbReference type="NCBI Taxonomy" id="3917"/>
    <lineage>
        <taxon>Eukaryota</taxon>
        <taxon>Viridiplantae</taxon>
        <taxon>Streptophyta</taxon>
        <taxon>Embryophyta</taxon>
        <taxon>Tracheophyta</taxon>
        <taxon>Spermatophyta</taxon>
        <taxon>Magnoliopsida</taxon>
        <taxon>eudicotyledons</taxon>
        <taxon>Gunneridae</taxon>
        <taxon>Pentapetalae</taxon>
        <taxon>rosids</taxon>
        <taxon>fabids</taxon>
        <taxon>Fabales</taxon>
        <taxon>Fabaceae</taxon>
        <taxon>Papilionoideae</taxon>
        <taxon>50 kb inversion clade</taxon>
        <taxon>NPAAA clade</taxon>
        <taxon>indigoferoid/millettioid clade</taxon>
        <taxon>Phaseoleae</taxon>
        <taxon>Vigna</taxon>
    </lineage>
</organism>
<accession>A0A4D6NPH4</accession>